<proteinExistence type="predicted"/>
<evidence type="ECO:0000313" key="5">
    <source>
        <dbReference type="EMBL" id="SMC08683.1"/>
    </source>
</evidence>
<reference evidence="6" key="1">
    <citation type="submission" date="2017-04" db="EMBL/GenBank/DDBJ databases">
        <authorList>
            <person name="Varghese N."/>
            <person name="Submissions S."/>
        </authorList>
    </citation>
    <scope>NUCLEOTIDE SEQUENCE [LARGE SCALE GENOMIC DNA]</scope>
    <source>
        <strain evidence="6">DSM 16512</strain>
    </source>
</reference>
<gene>
    <name evidence="5" type="ORF">SAMN05660197_0447</name>
</gene>
<accession>A0A1W1WSJ2</accession>
<protein>
    <submittedName>
        <fullName evidence="5">Outer membrane lipoprotein SlyB</fullName>
    </submittedName>
</protein>
<feature type="chain" id="PRO_5012664314" evidence="3">
    <location>
        <begin position="19"/>
        <end position="147"/>
    </location>
</feature>
<organism evidence="5 6">
    <name type="scientific">Nitratiruptor tergarcus DSM 16512</name>
    <dbReference type="NCBI Taxonomy" id="1069081"/>
    <lineage>
        <taxon>Bacteria</taxon>
        <taxon>Pseudomonadati</taxon>
        <taxon>Campylobacterota</taxon>
        <taxon>Epsilonproteobacteria</taxon>
        <taxon>Nautiliales</taxon>
        <taxon>Nitratiruptoraceae</taxon>
        <taxon>Nitratiruptor</taxon>
    </lineage>
</organism>
<dbReference type="Pfam" id="PF05433">
    <property type="entry name" value="Rick_17kDa_Anti"/>
    <property type="match status" value="1"/>
</dbReference>
<sequence length="147" mass="15978">MRQIIFSALLLLFFWGCAQRGYTTAQINEVSYPRYGKVIAVRAVKVHDTGEGTILGAIIGAIIGHQFGGGSGNDIATAAGAIAGGVIGSRLNEANAQELIIRLDNGEEIATVVRVDYAKGFWFRKGDRVRIFLKRNRIVKIEPVFGE</sequence>
<dbReference type="PANTHER" id="PTHR35603">
    <property type="match status" value="1"/>
</dbReference>
<keyword evidence="2" id="KW-0472">Membrane</keyword>
<keyword evidence="6" id="KW-1185">Reference proteome</keyword>
<dbReference type="GO" id="GO:0019867">
    <property type="term" value="C:outer membrane"/>
    <property type="evidence" value="ECO:0007669"/>
    <property type="project" value="InterPro"/>
</dbReference>
<keyword evidence="3" id="KW-0732">Signal</keyword>
<dbReference type="InterPro" id="IPR051407">
    <property type="entry name" value="Bact_OM_lipoprot/Surf_antigen"/>
</dbReference>
<dbReference type="STRING" id="1069081.SAMN05660197_0447"/>
<keyword evidence="5" id="KW-0449">Lipoprotein</keyword>
<dbReference type="EMBL" id="FWWZ01000001">
    <property type="protein sequence ID" value="SMC08683.1"/>
    <property type="molecule type" value="Genomic_DNA"/>
</dbReference>
<dbReference type="InterPro" id="IPR008816">
    <property type="entry name" value="Gly_zipper_2TM_dom"/>
</dbReference>
<feature type="domain" description="Glycine zipper 2TM" evidence="4">
    <location>
        <begin position="52"/>
        <end position="90"/>
    </location>
</feature>
<feature type="signal peptide" evidence="3">
    <location>
        <begin position="1"/>
        <end position="18"/>
    </location>
</feature>
<dbReference type="AlphaFoldDB" id="A0A1W1WSJ2"/>
<comment type="subcellular location">
    <subcellularLocation>
        <location evidence="1">Membrane</location>
    </subcellularLocation>
</comment>
<dbReference type="PANTHER" id="PTHR35603:SF2">
    <property type="entry name" value="OUTER MEMBRANE LIPOPROTEIN"/>
    <property type="match status" value="1"/>
</dbReference>
<evidence type="ECO:0000313" key="6">
    <source>
        <dbReference type="Proteomes" id="UP000192602"/>
    </source>
</evidence>
<evidence type="ECO:0000256" key="1">
    <source>
        <dbReference type="ARBA" id="ARBA00004370"/>
    </source>
</evidence>
<dbReference type="Proteomes" id="UP000192602">
    <property type="component" value="Unassembled WGS sequence"/>
</dbReference>
<evidence type="ECO:0000259" key="4">
    <source>
        <dbReference type="Pfam" id="PF05433"/>
    </source>
</evidence>
<dbReference type="RefSeq" id="WP_084274953.1">
    <property type="nucleotide sequence ID" value="NZ_AP026671.1"/>
</dbReference>
<name>A0A1W1WSJ2_9BACT</name>
<evidence type="ECO:0000256" key="2">
    <source>
        <dbReference type="ARBA" id="ARBA00023136"/>
    </source>
</evidence>
<evidence type="ECO:0000256" key="3">
    <source>
        <dbReference type="SAM" id="SignalP"/>
    </source>
</evidence>